<accession>A0A7D3W350</accession>
<dbReference type="AlphaFoldDB" id="A0A7D3W350"/>
<gene>
    <name evidence="1" type="ORF">ACTIVE_6562</name>
</gene>
<keyword evidence="2" id="KW-1185">Reference proteome</keyword>
<name>A0A7D3W350_ACTVE</name>
<evidence type="ECO:0000313" key="1">
    <source>
        <dbReference type="EMBL" id="QKG24911.1"/>
    </source>
</evidence>
<evidence type="ECO:0000313" key="2">
    <source>
        <dbReference type="Proteomes" id="UP000501240"/>
    </source>
</evidence>
<sequence>MRSGAPCGRCWTGLGSPSGCSAGCGCGGVLGGAGEHLVGGLARPWLAFWLPASVTTAAPSWGRERLTDAWRDARPTAGCLRPVVGAAERRWARERLVDGLARALTRLQAAQPAVDYGGPLGVTGRVLRPAWRGACPACDPPALVAGAAASASGTGSVLWVDLRGP</sequence>
<proteinExistence type="predicted"/>
<dbReference type="PROSITE" id="PS51257">
    <property type="entry name" value="PROKAR_LIPOPROTEIN"/>
    <property type="match status" value="1"/>
</dbReference>
<dbReference type="EMBL" id="CP053892">
    <property type="protein sequence ID" value="QKG24911.1"/>
    <property type="molecule type" value="Genomic_DNA"/>
</dbReference>
<reference evidence="1 2" key="1">
    <citation type="submission" date="2020-05" db="EMBL/GenBank/DDBJ databases">
        <title>Actinomadura verrucosospora NRRL-B18236 (PFL_A860) Genome sequencing and assembly.</title>
        <authorList>
            <person name="Samborskyy M."/>
        </authorList>
    </citation>
    <scope>NUCLEOTIDE SEQUENCE [LARGE SCALE GENOMIC DNA]</scope>
    <source>
        <strain evidence="1 2">NRRL:B18236</strain>
    </source>
</reference>
<protein>
    <submittedName>
        <fullName evidence="1">Uncharacterized protein</fullName>
    </submittedName>
</protein>
<organism evidence="1 2">
    <name type="scientific">Actinomadura verrucosospora</name>
    <dbReference type="NCBI Taxonomy" id="46165"/>
    <lineage>
        <taxon>Bacteria</taxon>
        <taxon>Bacillati</taxon>
        <taxon>Actinomycetota</taxon>
        <taxon>Actinomycetes</taxon>
        <taxon>Streptosporangiales</taxon>
        <taxon>Thermomonosporaceae</taxon>
        <taxon>Actinomadura</taxon>
    </lineage>
</organism>
<dbReference type="Proteomes" id="UP000501240">
    <property type="component" value="Chromosome"/>
</dbReference>